<dbReference type="GO" id="GO:0051920">
    <property type="term" value="F:peroxiredoxin activity"/>
    <property type="evidence" value="ECO:0007669"/>
    <property type="project" value="InterPro"/>
</dbReference>
<dbReference type="Pfam" id="PF02627">
    <property type="entry name" value="CMD"/>
    <property type="match status" value="1"/>
</dbReference>
<dbReference type="SUPFAM" id="SSF69118">
    <property type="entry name" value="AhpD-like"/>
    <property type="match status" value="1"/>
</dbReference>
<evidence type="ECO:0000313" key="3">
    <source>
        <dbReference type="Proteomes" id="UP000727962"/>
    </source>
</evidence>
<feature type="domain" description="Carboxymuconolactone decarboxylase-like" evidence="1">
    <location>
        <begin position="28"/>
        <end position="106"/>
    </location>
</feature>
<reference evidence="2" key="1">
    <citation type="submission" date="2020-07" db="EMBL/GenBank/DDBJ databases">
        <title>Huge and variable diversity of episymbiotic CPR bacteria and DPANN archaea in groundwater ecosystems.</title>
        <authorList>
            <person name="He C.Y."/>
            <person name="Keren R."/>
            <person name="Whittaker M."/>
            <person name="Farag I.F."/>
            <person name="Doudna J."/>
            <person name="Cate J.H.D."/>
            <person name="Banfield J.F."/>
        </authorList>
    </citation>
    <scope>NUCLEOTIDE SEQUENCE</scope>
    <source>
        <strain evidence="2">NC_groundwater_17_Pr7_B-0.1um_64_12</strain>
    </source>
</reference>
<comment type="caution">
    <text evidence="2">The sequence shown here is derived from an EMBL/GenBank/DDBJ whole genome shotgun (WGS) entry which is preliminary data.</text>
</comment>
<accession>A0A931LUK7</accession>
<dbReference type="InterPro" id="IPR003779">
    <property type="entry name" value="CMD-like"/>
</dbReference>
<proteinExistence type="predicted"/>
<dbReference type="EMBL" id="JACOSL010000031">
    <property type="protein sequence ID" value="MBI1756438.1"/>
    <property type="molecule type" value="Genomic_DNA"/>
</dbReference>
<evidence type="ECO:0000313" key="2">
    <source>
        <dbReference type="EMBL" id="MBI1756438.1"/>
    </source>
</evidence>
<gene>
    <name evidence="2" type="ORF">HYR64_04945</name>
</gene>
<sequence>MNDQLTRIEPAYEHFTDFARATHGTTGAIQGMRRKALYSDGALPAKVKVLGALLWSIAARCEPCVKYYALKSREVGASEAELVEICAVASTMGGCVGETWALKAFAAFRSAGEGEEPCCDLP</sequence>
<dbReference type="AlphaFoldDB" id="A0A931LUK7"/>
<name>A0A931LUK7_FIMGI</name>
<organism evidence="2 3">
    <name type="scientific">Fimbriimonas ginsengisoli</name>
    <dbReference type="NCBI Taxonomy" id="1005039"/>
    <lineage>
        <taxon>Bacteria</taxon>
        <taxon>Bacillati</taxon>
        <taxon>Armatimonadota</taxon>
        <taxon>Fimbriimonadia</taxon>
        <taxon>Fimbriimonadales</taxon>
        <taxon>Fimbriimonadaceae</taxon>
        <taxon>Fimbriimonas</taxon>
    </lineage>
</organism>
<dbReference type="Proteomes" id="UP000727962">
    <property type="component" value="Unassembled WGS sequence"/>
</dbReference>
<evidence type="ECO:0000259" key="1">
    <source>
        <dbReference type="Pfam" id="PF02627"/>
    </source>
</evidence>
<dbReference type="InterPro" id="IPR029032">
    <property type="entry name" value="AhpD-like"/>
</dbReference>
<protein>
    <submittedName>
        <fullName evidence="2">Carboxymuconolactone decarboxylase family protein</fullName>
    </submittedName>
</protein>
<dbReference type="Gene3D" id="1.20.1290.10">
    <property type="entry name" value="AhpD-like"/>
    <property type="match status" value="1"/>
</dbReference>